<evidence type="ECO:0000256" key="1">
    <source>
        <dbReference type="SAM" id="Phobius"/>
    </source>
</evidence>
<keyword evidence="3" id="KW-1185">Reference proteome</keyword>
<evidence type="ECO:0000313" key="2">
    <source>
        <dbReference type="EMBL" id="BDZ77095.1"/>
    </source>
</evidence>
<dbReference type="EMBL" id="AP027742">
    <property type="protein sequence ID" value="BDZ77095.1"/>
    <property type="molecule type" value="Genomic_DNA"/>
</dbReference>
<feature type="transmembrane region" description="Helical" evidence="1">
    <location>
        <begin position="6"/>
        <end position="25"/>
    </location>
</feature>
<name>A0ABM8I8F0_9FIRM</name>
<feature type="transmembrane region" description="Helical" evidence="1">
    <location>
        <begin position="115"/>
        <end position="137"/>
    </location>
</feature>
<dbReference type="Proteomes" id="UP001305815">
    <property type="component" value="Chromosome"/>
</dbReference>
<reference evidence="3" key="1">
    <citation type="journal article" date="2023" name="Int. J. Syst. Evol. Microbiol.">
        <title>Claveliimonas bilis gen. nov., sp. nov., deoxycholic acid-producing bacteria isolated from human faeces, and reclassification of Sellimonas monacensis Zenner et al. 2021 as Claveliimonas monacensis comb. nov.</title>
        <authorList>
            <person name="Hisatomi A."/>
            <person name="Kastawa N.W.E.P.G."/>
            <person name="Song I."/>
            <person name="Ohkuma M."/>
            <person name="Fukiya S."/>
            <person name="Sakamoto M."/>
        </authorList>
    </citation>
    <scope>NUCLEOTIDE SEQUENCE [LARGE SCALE GENOMIC DNA]</scope>
    <source>
        <strain evidence="3">12BBH14</strain>
    </source>
</reference>
<organism evidence="2 3">
    <name type="scientific">Claveliimonas bilis</name>
    <dbReference type="NCBI Taxonomy" id="3028070"/>
    <lineage>
        <taxon>Bacteria</taxon>
        <taxon>Bacillati</taxon>
        <taxon>Bacillota</taxon>
        <taxon>Clostridia</taxon>
        <taxon>Lachnospirales</taxon>
        <taxon>Lachnospiraceae</taxon>
        <taxon>Claveliimonas</taxon>
    </lineage>
</organism>
<accession>A0ABM8I8F0</accession>
<dbReference type="Pfam" id="PF03419">
    <property type="entry name" value="Peptidase_U4"/>
    <property type="match status" value="1"/>
</dbReference>
<evidence type="ECO:0000313" key="3">
    <source>
        <dbReference type="Proteomes" id="UP001305815"/>
    </source>
</evidence>
<keyword evidence="1" id="KW-1133">Transmembrane helix</keyword>
<proteinExistence type="predicted"/>
<protein>
    <submittedName>
        <fullName evidence="2">Sporulation sigma-E factor-processing peptidase</fullName>
    </submittedName>
</protein>
<gene>
    <name evidence="2" type="ORF">Lac1_12780</name>
</gene>
<sequence>MYYELYIDILFLVNFMMDYILLLLIKKILKCTATLGNISLGALTGALLTCLVVALPIPWPLLKILLFHGVVNILMLKIALRLKWDKKLWKALFLLYITSFLLGGILEHVRQYVEIGSLFFVLAVGCYYISSGIWKILDLIFKTGQCRCDVELYVNGRCVTVPALIDTGNTLRDQLTGKPVNIIESQTAEELFGKEIPEGIRYISYHTIGRKNAVMPVAVLDSLRIAGENEKWVDKPMIGISEEKISSDGEYRMIINPDT</sequence>
<keyword evidence="1" id="KW-0812">Transmembrane</keyword>
<feature type="transmembrane region" description="Helical" evidence="1">
    <location>
        <begin position="37"/>
        <end position="55"/>
    </location>
</feature>
<dbReference type="InterPro" id="IPR005081">
    <property type="entry name" value="SpoIIGA"/>
</dbReference>
<feature type="transmembrane region" description="Helical" evidence="1">
    <location>
        <begin position="61"/>
        <end position="80"/>
    </location>
</feature>
<feature type="transmembrane region" description="Helical" evidence="1">
    <location>
        <begin position="92"/>
        <end position="109"/>
    </location>
</feature>
<dbReference type="RefSeq" id="WP_316266745.1">
    <property type="nucleotide sequence ID" value="NZ_AP027742.1"/>
</dbReference>
<keyword evidence="1" id="KW-0472">Membrane</keyword>